<organism evidence="2 3">
    <name type="scientific">Candidatus Iainarchaeum sp</name>
    <dbReference type="NCBI Taxonomy" id="3101447"/>
    <lineage>
        <taxon>Archaea</taxon>
        <taxon>Candidatus Iainarchaeota</taxon>
        <taxon>Candidatus Iainarchaeia</taxon>
        <taxon>Candidatus Iainarchaeales</taxon>
        <taxon>Candidatus Iainarchaeaceae</taxon>
        <taxon>Candidatus Iainarchaeum</taxon>
    </lineage>
</organism>
<keyword evidence="1" id="KW-0472">Membrane</keyword>
<evidence type="ECO:0000256" key="1">
    <source>
        <dbReference type="SAM" id="Phobius"/>
    </source>
</evidence>
<keyword evidence="1" id="KW-0812">Transmembrane</keyword>
<evidence type="ECO:0000313" key="2">
    <source>
        <dbReference type="EMBL" id="MBS3058075.1"/>
    </source>
</evidence>
<gene>
    <name evidence="2" type="ORF">J4478_01610</name>
</gene>
<dbReference type="AlphaFoldDB" id="A0A8T4L2W4"/>
<dbReference type="EMBL" id="JAGVWB010000009">
    <property type="protein sequence ID" value="MBS3058075.1"/>
    <property type="molecule type" value="Genomic_DNA"/>
</dbReference>
<evidence type="ECO:0000313" key="3">
    <source>
        <dbReference type="Proteomes" id="UP000680185"/>
    </source>
</evidence>
<proteinExistence type="predicted"/>
<accession>A0A8T4L2W4</accession>
<reference evidence="2" key="1">
    <citation type="submission" date="2021-03" db="EMBL/GenBank/DDBJ databases">
        <authorList>
            <person name="Jaffe A."/>
        </authorList>
    </citation>
    <scope>NUCLEOTIDE SEQUENCE</scope>
    <source>
        <strain evidence="2">RIFCSPLOWO2_01_FULL_43_13</strain>
    </source>
</reference>
<sequence>MNIKPNKMNAATGIVALVVVYLILALVTIDTNGNYGFTNPMVIFIAIIAGIIAFATAGLGCCKAEGNENETRKKKGAK</sequence>
<feature type="transmembrane region" description="Helical" evidence="1">
    <location>
        <begin position="41"/>
        <end position="62"/>
    </location>
</feature>
<keyword evidence="1" id="KW-1133">Transmembrane helix</keyword>
<name>A0A8T4L2W4_9ARCH</name>
<feature type="transmembrane region" description="Helical" evidence="1">
    <location>
        <begin position="12"/>
        <end position="29"/>
    </location>
</feature>
<reference evidence="2" key="2">
    <citation type="submission" date="2021-05" db="EMBL/GenBank/DDBJ databases">
        <title>Protein family content uncovers lineage relationships and bacterial pathway maintenance mechanisms in DPANN archaea.</title>
        <authorList>
            <person name="Castelle C.J."/>
            <person name="Meheust R."/>
            <person name="Jaffe A.L."/>
            <person name="Seitz K."/>
            <person name="Gong X."/>
            <person name="Baker B.J."/>
            <person name="Banfield J.F."/>
        </authorList>
    </citation>
    <scope>NUCLEOTIDE SEQUENCE</scope>
    <source>
        <strain evidence="2">RIFCSPLOWO2_01_FULL_43_13</strain>
    </source>
</reference>
<comment type="caution">
    <text evidence="2">The sequence shown here is derived from an EMBL/GenBank/DDBJ whole genome shotgun (WGS) entry which is preliminary data.</text>
</comment>
<protein>
    <submittedName>
        <fullName evidence="2">Uncharacterized protein</fullName>
    </submittedName>
</protein>
<dbReference type="Proteomes" id="UP000680185">
    <property type="component" value="Unassembled WGS sequence"/>
</dbReference>